<dbReference type="InterPro" id="IPR011009">
    <property type="entry name" value="Kinase-like_dom_sf"/>
</dbReference>
<evidence type="ECO:0008006" key="3">
    <source>
        <dbReference type="Google" id="ProtNLM"/>
    </source>
</evidence>
<keyword evidence="2" id="KW-1185">Reference proteome</keyword>
<dbReference type="RefSeq" id="XP_060326297.1">
    <property type="nucleotide sequence ID" value="XM_060470002.1"/>
</dbReference>
<dbReference type="Gene3D" id="1.10.510.10">
    <property type="entry name" value="Transferase(Phosphotransferase) domain 1"/>
    <property type="match status" value="1"/>
</dbReference>
<dbReference type="SUPFAM" id="SSF56112">
    <property type="entry name" value="Protein kinase-like (PK-like)"/>
    <property type="match status" value="1"/>
</dbReference>
<dbReference type="AlphaFoldDB" id="A0AA39JSU1"/>
<dbReference type="Proteomes" id="UP001175211">
    <property type="component" value="Unassembled WGS sequence"/>
</dbReference>
<dbReference type="EMBL" id="JAUEPS010000043">
    <property type="protein sequence ID" value="KAK0447882.1"/>
    <property type="molecule type" value="Genomic_DNA"/>
</dbReference>
<comment type="caution">
    <text evidence="1">The sequence shown here is derived from an EMBL/GenBank/DDBJ whole genome shotgun (WGS) entry which is preliminary data.</text>
</comment>
<evidence type="ECO:0000313" key="1">
    <source>
        <dbReference type="EMBL" id="KAK0447882.1"/>
    </source>
</evidence>
<evidence type="ECO:0000313" key="2">
    <source>
        <dbReference type="Proteomes" id="UP001175211"/>
    </source>
</evidence>
<protein>
    <recommendedName>
        <fullName evidence="3">Protein kinase domain-containing protein</fullName>
    </recommendedName>
</protein>
<proteinExistence type="predicted"/>
<reference evidence="1" key="1">
    <citation type="submission" date="2023-06" db="EMBL/GenBank/DDBJ databases">
        <authorList>
            <consortium name="Lawrence Berkeley National Laboratory"/>
            <person name="Ahrendt S."/>
            <person name="Sahu N."/>
            <person name="Indic B."/>
            <person name="Wong-Bajracharya J."/>
            <person name="Merenyi Z."/>
            <person name="Ke H.-M."/>
            <person name="Monk M."/>
            <person name="Kocsube S."/>
            <person name="Drula E."/>
            <person name="Lipzen A."/>
            <person name="Balint B."/>
            <person name="Henrissat B."/>
            <person name="Andreopoulos B."/>
            <person name="Martin F.M."/>
            <person name="Harder C.B."/>
            <person name="Rigling D."/>
            <person name="Ford K.L."/>
            <person name="Foster G.D."/>
            <person name="Pangilinan J."/>
            <person name="Papanicolaou A."/>
            <person name="Barry K."/>
            <person name="LaButti K."/>
            <person name="Viragh M."/>
            <person name="Koriabine M."/>
            <person name="Yan M."/>
            <person name="Riley R."/>
            <person name="Champramary S."/>
            <person name="Plett K.L."/>
            <person name="Tsai I.J."/>
            <person name="Slot J."/>
            <person name="Sipos G."/>
            <person name="Plett J."/>
            <person name="Nagy L.G."/>
            <person name="Grigoriev I.V."/>
        </authorList>
    </citation>
    <scope>NUCLEOTIDE SEQUENCE</scope>
    <source>
        <strain evidence="1">CCBAS 213</strain>
    </source>
</reference>
<organism evidence="1 2">
    <name type="scientific">Armillaria tabescens</name>
    <name type="common">Ringless honey mushroom</name>
    <name type="synonym">Agaricus tabescens</name>
    <dbReference type="NCBI Taxonomy" id="1929756"/>
    <lineage>
        <taxon>Eukaryota</taxon>
        <taxon>Fungi</taxon>
        <taxon>Dikarya</taxon>
        <taxon>Basidiomycota</taxon>
        <taxon>Agaricomycotina</taxon>
        <taxon>Agaricomycetes</taxon>
        <taxon>Agaricomycetidae</taxon>
        <taxon>Agaricales</taxon>
        <taxon>Marasmiineae</taxon>
        <taxon>Physalacriaceae</taxon>
        <taxon>Desarmillaria</taxon>
    </lineage>
</organism>
<dbReference type="GeneID" id="85353550"/>
<name>A0AA39JSU1_ARMTA</name>
<sequence>MLCNVQHYLVVCSKFVVNSSHFDPGRIGRNERVVEQHMAMFTAKYKRPLASEPPFNSLIIDPLRLSDGSPVVLKRVKLDSPEFEIAVLFSSPPLSLDPRNHYVPVIQALKYGEFGILVLPLLRKFDDPPFDTVREVIECFRQLFEGVQFMHQNFVVHRDCTKLNIMMDPTKLYPKGYIPERPYMKVDGSDLVSPSCTRTACWPRYYLIDFGHSCQYDPADGIPHEWVLREETKQRLSIATLTNWSTKSYFHPAGIGLDFLRPLVEDMVKENPSERPTIDDVVMRFDAIVKSLSRWRLQALTQLGNQPLFFPFAYVGRRLKFALMLKSPLPKIVASPSRVLSATRNFYTANRERVATPAA</sequence>
<accession>A0AA39JSU1</accession>
<gene>
    <name evidence="1" type="ORF">EV420DRAFT_1483684</name>
</gene>